<reference evidence="2 3" key="1">
    <citation type="submission" date="2020-08" db="EMBL/GenBank/DDBJ databases">
        <title>Sequencing the genomes of 1000 actinobacteria strains.</title>
        <authorList>
            <person name="Klenk H.-P."/>
        </authorList>
    </citation>
    <scope>NUCLEOTIDE SEQUENCE [LARGE SCALE GENOMIC DNA]</scope>
    <source>
        <strain evidence="2 3">DSM 41654</strain>
    </source>
</reference>
<organism evidence="2 3">
    <name type="scientific">Kitasatospora kifunensis</name>
    <name type="common">Streptomyces kifunensis</name>
    <dbReference type="NCBI Taxonomy" id="58351"/>
    <lineage>
        <taxon>Bacteria</taxon>
        <taxon>Bacillati</taxon>
        <taxon>Actinomycetota</taxon>
        <taxon>Actinomycetes</taxon>
        <taxon>Kitasatosporales</taxon>
        <taxon>Streptomycetaceae</taxon>
        <taxon>Kitasatospora</taxon>
    </lineage>
</organism>
<dbReference type="Proteomes" id="UP000540506">
    <property type="component" value="Unassembled WGS sequence"/>
</dbReference>
<evidence type="ECO:0000256" key="1">
    <source>
        <dbReference type="SAM" id="MobiDB-lite"/>
    </source>
</evidence>
<sequence length="314" mass="33222">MEQKNADAIAGLGVSVEFHADQPLKDLKSFKLGSDPKDPQVAAELEKISADYKLTDRSGAVLVEFRQLHNVMYLHADAAGLAKLVGEDPARTQAELESAIGKQGPLHDALTGGWASLDEKTLADFGTDVAEGGDGKAAPAPSDKPSVDPKTADDLLNSLKSIASNDMSFESKGKADGADQVQVTLPFRKLADDLLKAFKPLSEKLPQHGAKWPEKAPDDTPDKNVTADLSIKNGTLVGVRFDLAQLDKKATADQHLPLKVAIDPNAPAVQAPAQATKFTKDELGDLFHGLVSSFAARADAGDDDQQDGGGQDQI</sequence>
<feature type="region of interest" description="Disordered" evidence="1">
    <location>
        <begin position="126"/>
        <end position="152"/>
    </location>
</feature>
<dbReference type="RefSeq" id="WP_184933941.1">
    <property type="nucleotide sequence ID" value="NZ_JACHJV010000001.1"/>
</dbReference>
<evidence type="ECO:0000313" key="3">
    <source>
        <dbReference type="Proteomes" id="UP000540506"/>
    </source>
</evidence>
<gene>
    <name evidence="2" type="ORF">FHR34_000639</name>
</gene>
<dbReference type="EMBL" id="JACHJV010000001">
    <property type="protein sequence ID" value="MBB4921646.1"/>
    <property type="molecule type" value="Genomic_DNA"/>
</dbReference>
<name>A0A7W7VSX6_KITKI</name>
<dbReference type="AlphaFoldDB" id="A0A7W7VSX6"/>
<evidence type="ECO:0000313" key="2">
    <source>
        <dbReference type="EMBL" id="MBB4921646.1"/>
    </source>
</evidence>
<protein>
    <submittedName>
        <fullName evidence="2">Uncharacterized protein</fullName>
    </submittedName>
</protein>
<keyword evidence="3" id="KW-1185">Reference proteome</keyword>
<accession>A0A7W7VSX6</accession>
<comment type="caution">
    <text evidence="2">The sequence shown here is derived from an EMBL/GenBank/DDBJ whole genome shotgun (WGS) entry which is preliminary data.</text>
</comment>
<proteinExistence type="predicted"/>